<accession>A8X9F8</accession>
<name>A8X9F8_CAEBR</name>
<dbReference type="GO" id="GO:0005739">
    <property type="term" value="C:mitochondrion"/>
    <property type="evidence" value="ECO:0000318"/>
    <property type="project" value="GO_Central"/>
</dbReference>
<dbReference type="GeneID" id="8578835"/>
<dbReference type="Proteomes" id="UP000008549">
    <property type="component" value="Unassembled WGS sequence"/>
</dbReference>
<sequence>MNNSIKCFHDKLHIFYRFSQHMSTSSDVALSTLPSIEQDSRLVRRGDFRGVVAGKEKIKTSNPDVILSKIQENLRKNYRISGDVVLFDIVRQMEKGNGDFKNHITRASERWIPLIIHSCGHPLSNIENTLKNEILDRLWAQLNTDIGPPPVYGWNARFRVLNENGTEWDPVKELDQMERAGIEPNVATFHEVVNRVAVSGDVEGLKNMVYTMARKGFAVDAHINAASVFAFSIRGHYKKADSLCQIENQAATKYGENGSLLAHGAAVRAAACRGDNDRLRQILRKCIIASTTKLALSADDILETVWHMAEKSRDGKGAECSQLVEQMLNCTSRDEGFFRKLFREIERHICHRHYYTALSLLEDTKRVSDCLENQRKSTFLHQLVGRLSTQLIRNQEPAHLIRDIANRVHYTFNRKNSNLRIRMYDDLLYATLMLKDMDLDDRLEYFRNFIDEIDVKRERIHITLPLMTSESDVNQRLAILFRLTTMGYREWSSIETEPLVRTILQPLYNNGRPFRDLSRLDKLSRVLKSYGITERQTWLILLQWSKIRAKEEKQIPEDQRSRPFARDLRGWCRAYYSETFETPKATHKKSVPILYEKLKSCVDQGDITKVSSVLSSNGWPTDTNFVEIVPSALNLYLMHESWKNVHQMLEGLSPFSCEWDEDPSKTPMKNYHLLSVLRRMAEEDEQLSIRGITDYAYELRTLFPNASCYYEGFFETQNEYKKLFAKCFERLERQGFTQNTVDELIDFLRCLVKLDLIQLHPSETLTVFFINILLKRVGWTEALNTWQKFLSSLHCPNGTVALLRYCLQQNSDESRKNLQFVIHRGATFLSQSRMRAMHLAVLIGMRRFEEAEKTCEQLTTDIDPNDCLMAMRLMNAMKARSFDDQFMLDYAALCLRKLNLASNKEAAQSMQADLLRICGNARISMLFNTSLIADSRHMGPTALRVYDLFSEYDVELRDEEKNRLSAVIEKHSSLSKKWIFKPDGFLNIAADDDIITGSEEARIQEKLRKVS</sequence>
<dbReference type="GO" id="GO:0070129">
    <property type="term" value="P:regulation of mitochondrial translation"/>
    <property type="evidence" value="ECO:0000318"/>
    <property type="project" value="GO_Central"/>
</dbReference>
<dbReference type="PANTHER" id="PTHR46669:SF1">
    <property type="entry name" value="LEUCINE-RICH PPR MOTIF-CONTAINING PROTEIN, MITOCHONDRIAL"/>
    <property type="match status" value="1"/>
</dbReference>
<dbReference type="Gene3D" id="1.25.40.10">
    <property type="entry name" value="Tetratricopeptide repeat domain"/>
    <property type="match status" value="1"/>
</dbReference>
<evidence type="ECO:0000313" key="2">
    <source>
        <dbReference type="Proteomes" id="UP000008549"/>
    </source>
</evidence>
<dbReference type="InterPro" id="IPR033490">
    <property type="entry name" value="LRP130"/>
</dbReference>
<keyword evidence="2" id="KW-1185">Reference proteome</keyword>
<dbReference type="OMA" id="NTWMKFQ"/>
<dbReference type="eggNOG" id="KOG4318">
    <property type="taxonomic scope" value="Eukaryota"/>
</dbReference>
<reference evidence="1 2" key="1">
    <citation type="journal article" date="2003" name="PLoS Biol.">
        <title>The genome sequence of Caenorhabditis briggsae: a platform for comparative genomics.</title>
        <authorList>
            <person name="Stein L.D."/>
            <person name="Bao Z."/>
            <person name="Blasiar D."/>
            <person name="Blumenthal T."/>
            <person name="Brent M.R."/>
            <person name="Chen N."/>
            <person name="Chinwalla A."/>
            <person name="Clarke L."/>
            <person name="Clee C."/>
            <person name="Coghlan A."/>
            <person name="Coulson A."/>
            <person name="D'Eustachio P."/>
            <person name="Fitch D.H."/>
            <person name="Fulton L.A."/>
            <person name="Fulton R.E."/>
            <person name="Griffiths-Jones S."/>
            <person name="Harris T.W."/>
            <person name="Hillier L.W."/>
            <person name="Kamath R."/>
            <person name="Kuwabara P.E."/>
            <person name="Mardis E.R."/>
            <person name="Marra M.A."/>
            <person name="Miner T.L."/>
            <person name="Minx P."/>
            <person name="Mullikin J.C."/>
            <person name="Plumb R.W."/>
            <person name="Rogers J."/>
            <person name="Schein J.E."/>
            <person name="Sohrmann M."/>
            <person name="Spieth J."/>
            <person name="Stajich J.E."/>
            <person name="Wei C."/>
            <person name="Willey D."/>
            <person name="Wilson R.K."/>
            <person name="Durbin R."/>
            <person name="Waterston R.H."/>
        </authorList>
    </citation>
    <scope>NUCLEOTIDE SEQUENCE [LARGE SCALE GENOMIC DNA]</scope>
    <source>
        <strain evidence="1 2">AF16</strain>
    </source>
</reference>
<dbReference type="FunCoup" id="A8X9F8">
    <property type="interactions" value="690"/>
</dbReference>
<dbReference type="WormBase" id="CBG09291a">
    <property type="protein sequence ID" value="CBP46680"/>
    <property type="gene ID" value="WBGene00030900"/>
</dbReference>
<dbReference type="EMBL" id="HE600954">
    <property type="protein sequence ID" value="CAP29270.2"/>
    <property type="molecule type" value="Genomic_DNA"/>
</dbReference>
<dbReference type="GO" id="GO:0005634">
    <property type="term" value="C:nucleus"/>
    <property type="evidence" value="ECO:0000318"/>
    <property type="project" value="GO_Central"/>
</dbReference>
<protein>
    <submittedName>
        <fullName evidence="1">Protein CBG09291</fullName>
    </submittedName>
</protein>
<dbReference type="RefSeq" id="XP_045094085.1">
    <property type="nucleotide sequence ID" value="XM_045237755.1"/>
</dbReference>
<proteinExistence type="predicted"/>
<evidence type="ECO:0000313" key="3">
    <source>
        <dbReference type="WormBase" id="CBG09291a"/>
    </source>
</evidence>
<dbReference type="STRING" id="6238.A8X9F8"/>
<dbReference type="GO" id="GO:0003730">
    <property type="term" value="F:mRNA 3'-UTR binding"/>
    <property type="evidence" value="ECO:0000318"/>
    <property type="project" value="GO_Central"/>
</dbReference>
<dbReference type="CTD" id="8578835"/>
<dbReference type="PANTHER" id="PTHR46669">
    <property type="entry name" value="LEUCINE-RICH PPR MOTIF-CONTAINING PROTEIN, MITOCHONDRIAL"/>
    <property type="match status" value="1"/>
</dbReference>
<dbReference type="HOGENOM" id="CLU_300756_0_0_1"/>
<dbReference type="AlphaFoldDB" id="A8X9F8"/>
<dbReference type="KEGG" id="cbr:CBG_09291"/>
<evidence type="ECO:0000313" key="1">
    <source>
        <dbReference type="EMBL" id="CAP29270.2"/>
    </source>
</evidence>
<reference evidence="1 2" key="2">
    <citation type="journal article" date="2011" name="PLoS Genet.">
        <title>Caenorhabditis briggsae recombinant inbred line genotypes reveal inter-strain incompatibility and the evolution of recombination.</title>
        <authorList>
            <person name="Ross J.A."/>
            <person name="Koboldt D.C."/>
            <person name="Staisch J.E."/>
            <person name="Chamberlin H.M."/>
            <person name="Gupta B.P."/>
            <person name="Miller R.D."/>
            <person name="Baird S.E."/>
            <person name="Haag E.S."/>
        </authorList>
    </citation>
    <scope>NUCLEOTIDE SEQUENCE [LARGE SCALE GENOMIC DNA]</scope>
    <source>
        <strain evidence="1 2">AF16</strain>
    </source>
</reference>
<organism evidence="1 2">
    <name type="scientific">Caenorhabditis briggsae</name>
    <dbReference type="NCBI Taxonomy" id="6238"/>
    <lineage>
        <taxon>Eukaryota</taxon>
        <taxon>Metazoa</taxon>
        <taxon>Ecdysozoa</taxon>
        <taxon>Nematoda</taxon>
        <taxon>Chromadorea</taxon>
        <taxon>Rhabditida</taxon>
        <taxon>Rhabditina</taxon>
        <taxon>Rhabditomorpha</taxon>
        <taxon>Rhabditoidea</taxon>
        <taxon>Rhabditidae</taxon>
        <taxon>Peloderinae</taxon>
        <taxon>Caenorhabditis</taxon>
    </lineage>
</organism>
<gene>
    <name evidence="1 3" type="ORF">CBG09291</name>
    <name evidence="1" type="ORF">CBG_09291</name>
</gene>
<dbReference type="InterPro" id="IPR011990">
    <property type="entry name" value="TPR-like_helical_dom_sf"/>
</dbReference>
<dbReference type="InParanoid" id="A8X9F8"/>